<evidence type="ECO:0000313" key="3">
    <source>
        <dbReference type="Proteomes" id="UP000254925"/>
    </source>
</evidence>
<reference evidence="2 3" key="1">
    <citation type="submission" date="2018-07" db="EMBL/GenBank/DDBJ databases">
        <title>Genomic Encyclopedia of Type Strains, Phase IV (KMG-IV): sequencing the most valuable type-strain genomes for metagenomic binning, comparative biology and taxonomic classification.</title>
        <authorList>
            <person name="Goeker M."/>
        </authorList>
    </citation>
    <scope>NUCLEOTIDE SEQUENCE [LARGE SCALE GENOMIC DNA]</scope>
    <source>
        <strain evidence="2 3">DSM 14364</strain>
    </source>
</reference>
<protein>
    <submittedName>
        <fullName evidence="2">Uncharacterized protein</fullName>
    </submittedName>
</protein>
<organism evidence="2 3">
    <name type="scientific">Microvirga subterranea</name>
    <dbReference type="NCBI Taxonomy" id="186651"/>
    <lineage>
        <taxon>Bacteria</taxon>
        <taxon>Pseudomonadati</taxon>
        <taxon>Pseudomonadota</taxon>
        <taxon>Alphaproteobacteria</taxon>
        <taxon>Hyphomicrobiales</taxon>
        <taxon>Methylobacteriaceae</taxon>
        <taxon>Microvirga</taxon>
    </lineage>
</organism>
<evidence type="ECO:0000313" key="2">
    <source>
        <dbReference type="EMBL" id="RDI60057.1"/>
    </source>
</evidence>
<name>A0A370HNN3_9HYPH</name>
<dbReference type="EMBL" id="QQBB01000003">
    <property type="protein sequence ID" value="RDI60057.1"/>
    <property type="molecule type" value="Genomic_DNA"/>
</dbReference>
<comment type="caution">
    <text evidence="2">The sequence shown here is derived from an EMBL/GenBank/DDBJ whole genome shotgun (WGS) entry which is preliminary data.</text>
</comment>
<gene>
    <name evidence="2" type="ORF">DES45_103317</name>
</gene>
<evidence type="ECO:0000256" key="1">
    <source>
        <dbReference type="SAM" id="MobiDB-lite"/>
    </source>
</evidence>
<feature type="region of interest" description="Disordered" evidence="1">
    <location>
        <begin position="77"/>
        <end position="106"/>
    </location>
</feature>
<feature type="compositionally biased region" description="Basic and acidic residues" evidence="1">
    <location>
        <begin position="83"/>
        <end position="106"/>
    </location>
</feature>
<accession>A0A370HNN3</accession>
<keyword evidence="3" id="KW-1185">Reference proteome</keyword>
<proteinExistence type="predicted"/>
<dbReference type="Proteomes" id="UP000254925">
    <property type="component" value="Unassembled WGS sequence"/>
</dbReference>
<sequence length="106" mass="12466">MNQFRSHLQQIVALRTAMFEKLLFDSDSDVPVELAELFEDTGNVYLRLSESICRHYLGRRDLEVEEHLDAGIEPARRRVQAKRRAEPRVRRAKHLAEPRKDEPDRA</sequence>
<dbReference type="AlphaFoldDB" id="A0A370HNN3"/>